<evidence type="ECO:0000313" key="1">
    <source>
        <dbReference type="EMBL" id="AMY23092.1"/>
    </source>
</evidence>
<organism evidence="1 2">
    <name type="scientific">Rhodococcoides fascians</name>
    <name type="common">Rhodococcus fascians</name>
    <dbReference type="NCBI Taxonomy" id="1828"/>
    <lineage>
        <taxon>Bacteria</taxon>
        <taxon>Bacillati</taxon>
        <taxon>Actinomycetota</taxon>
        <taxon>Actinomycetes</taxon>
        <taxon>Mycobacteriales</taxon>
        <taxon>Nocardiaceae</taxon>
        <taxon>Rhodococcoides</taxon>
    </lineage>
</organism>
<proteinExistence type="predicted"/>
<reference evidence="2" key="2">
    <citation type="submission" date="2016-04" db="EMBL/GenBank/DDBJ databases">
        <title>Complete Genome and Plasmid Sequences for Rhodococcus fascians D188 and Draft Sequences for Rhodococcus spp. Isolates PBTS 1 and PBTS 2.</title>
        <authorList>
            <person name="Stamer R."/>
            <person name="Vereecke D."/>
            <person name="Zhang Y."/>
            <person name="Schilkey F."/>
            <person name="Devitt N."/>
            <person name="Randall J."/>
        </authorList>
    </citation>
    <scope>NUCLEOTIDE SEQUENCE [LARGE SCALE GENOMIC DNA]</scope>
    <source>
        <strain evidence="2">PBTS2</strain>
    </source>
</reference>
<dbReference type="Proteomes" id="UP000076038">
    <property type="component" value="Chromosome"/>
</dbReference>
<dbReference type="AlphaFoldDB" id="A0A143QKS5"/>
<name>A0A143QKS5_RHOFA</name>
<dbReference type="PATRIC" id="fig|1653479.3.peg.1809"/>
<accession>A0A260U4A8</accession>
<evidence type="ECO:0000313" key="2">
    <source>
        <dbReference type="Proteomes" id="UP000076038"/>
    </source>
</evidence>
<reference evidence="1 2" key="1">
    <citation type="journal article" date="2016" name="Genome Announc.">
        <title>Complete Genome and Plasmid Sequences for Rhodococcus fascians D188 and Draft Sequences for Rhodococcus Isolates PBTS 1 and PBTS 2.</title>
        <authorList>
            <person name="Stamler R.A."/>
            <person name="Vereecke D."/>
            <person name="Zhang Y."/>
            <person name="Schilkey F."/>
            <person name="Devitt N."/>
            <person name="Randall J.J."/>
        </authorList>
    </citation>
    <scope>NUCLEOTIDE SEQUENCE [LARGE SCALE GENOMIC DNA]</scope>
    <source>
        <strain evidence="1 2">PBTS2</strain>
    </source>
</reference>
<dbReference type="KEGG" id="rhs:A3Q41_01789"/>
<protein>
    <submittedName>
        <fullName evidence="1">Uncharacterized protein</fullName>
    </submittedName>
</protein>
<dbReference type="EMBL" id="CP015220">
    <property type="protein sequence ID" value="AMY23092.1"/>
    <property type="molecule type" value="Genomic_DNA"/>
</dbReference>
<keyword evidence="2" id="KW-1185">Reference proteome</keyword>
<accession>A0A143QKS5</accession>
<gene>
    <name evidence="1" type="ORF">A3Q41_01789</name>
</gene>
<sequence>MTMPFTAANHYDFSGDDVTGTVDAHRSAGVWAAQLVLSGETLESTDVTRSDLGFEVRTVVETLSDGNRTHLLVVLPRVNIDTDDGQDVTFTSYAVLYTVHGGTTEQHGPTESYDVRLLTGTASLVQ</sequence>